<dbReference type="PANTHER" id="PTHR33753">
    <property type="entry name" value="1,4-BETA-D-GLUCAN CELLOBIOHYDROLASE B"/>
    <property type="match status" value="1"/>
</dbReference>
<dbReference type="InterPro" id="IPR001722">
    <property type="entry name" value="Glyco_hydro_7"/>
</dbReference>
<keyword evidence="3 10" id="KW-0732">Signal</keyword>
<dbReference type="FunFam" id="2.70.100.10:FF:000001">
    <property type="entry name" value="Glucanase"/>
    <property type="match status" value="1"/>
</dbReference>
<evidence type="ECO:0000256" key="8">
    <source>
        <dbReference type="ARBA" id="ARBA00023326"/>
    </source>
</evidence>
<name>A0A6A5THA0_9PLEO</name>
<dbReference type="SUPFAM" id="SSF49899">
    <property type="entry name" value="Concanavalin A-like lectins/glucanases"/>
    <property type="match status" value="1"/>
</dbReference>
<comment type="catalytic activity">
    <reaction evidence="1">
        <text>Hydrolysis of (1-&gt;4)-beta-D-glucosidic linkages in cellulose and cellotetraose, releasing cellobiose from the non-reducing ends of the chains.</text>
        <dbReference type="EC" id="3.2.1.91"/>
    </reaction>
</comment>
<evidence type="ECO:0000256" key="2">
    <source>
        <dbReference type="ARBA" id="ARBA00006044"/>
    </source>
</evidence>
<comment type="similarity">
    <text evidence="2 9">Belongs to the glycosyl hydrolase 7 (cellulase C) family.</text>
</comment>
<evidence type="ECO:0000313" key="11">
    <source>
        <dbReference type="EMBL" id="KAF1950176.1"/>
    </source>
</evidence>
<dbReference type="GO" id="GO:0016162">
    <property type="term" value="F:cellulose 1,4-beta-cellobiosidase activity"/>
    <property type="evidence" value="ECO:0007669"/>
    <property type="project" value="UniProtKB-EC"/>
</dbReference>
<keyword evidence="4 9" id="KW-0378">Hydrolase</keyword>
<evidence type="ECO:0000256" key="10">
    <source>
        <dbReference type="SAM" id="SignalP"/>
    </source>
</evidence>
<keyword evidence="6" id="KW-0119">Carbohydrate metabolism</keyword>
<organism evidence="11 12">
    <name type="scientific">Byssothecium circinans</name>
    <dbReference type="NCBI Taxonomy" id="147558"/>
    <lineage>
        <taxon>Eukaryota</taxon>
        <taxon>Fungi</taxon>
        <taxon>Dikarya</taxon>
        <taxon>Ascomycota</taxon>
        <taxon>Pezizomycotina</taxon>
        <taxon>Dothideomycetes</taxon>
        <taxon>Pleosporomycetidae</taxon>
        <taxon>Pleosporales</taxon>
        <taxon>Massarineae</taxon>
        <taxon>Massarinaceae</taxon>
        <taxon>Byssothecium</taxon>
    </lineage>
</organism>
<keyword evidence="12" id="KW-1185">Reference proteome</keyword>
<evidence type="ECO:0000256" key="7">
    <source>
        <dbReference type="ARBA" id="ARBA00023295"/>
    </source>
</evidence>
<dbReference type="EMBL" id="ML977028">
    <property type="protein sequence ID" value="KAF1950176.1"/>
    <property type="molecule type" value="Genomic_DNA"/>
</dbReference>
<keyword evidence="8 9" id="KW-0624">Polysaccharide degradation</keyword>
<dbReference type="EC" id="3.2.1.-" evidence="9"/>
<evidence type="ECO:0000256" key="1">
    <source>
        <dbReference type="ARBA" id="ARBA00001641"/>
    </source>
</evidence>
<keyword evidence="7 9" id="KW-0326">Glycosidase</keyword>
<protein>
    <recommendedName>
        <fullName evidence="9">Glucanase</fullName>
        <ecNumber evidence="9">3.2.1.-</ecNumber>
    </recommendedName>
</protein>
<evidence type="ECO:0000313" key="12">
    <source>
        <dbReference type="Proteomes" id="UP000800035"/>
    </source>
</evidence>
<dbReference type="AlphaFoldDB" id="A0A6A5THA0"/>
<sequence>MQYKTFALASLSFFGAATSQQVGKEQTETHPSMSWSTCTGKGGSSCTQKSGSITLDANWRWAHVTSGYTNCYTDNTWNTTVCTDGAKCAASCAIDGADYTGTYGIKASGNSLSLTFVTKGSYSTNIGSRTYLMESDSKYQMFNLIGNEFTFDVDVSKLPCGLNGALYTVEMPADGGMGKGNNKAGAKYGTGYCDAQCPHDLKFIDGKANSEGWEPSPNDKNAGSGKMGACCPEMDLWEANSISTAYTPHPCTKNGLTACTGNDCGDGDNRYGGICDKDGCDFNSYRMGVKDFYGPGMTLDTKKKMTVVTQFIGSGTSLSEIKRFYVQDGKVFKNTDSAIEGVTGNSITDAWCDSQKKAFNDKTSFQDKGGLKQMAASLAKGHVLVMSLWDDHAVNMLWLDSSYPTDKDPSIPGIARGTCSTDSGKPDDVESNSPGATVIYSNIKFGPIGSTFAEPS</sequence>
<evidence type="ECO:0000256" key="5">
    <source>
        <dbReference type="ARBA" id="ARBA00023001"/>
    </source>
</evidence>
<dbReference type="PRINTS" id="PR00734">
    <property type="entry name" value="GLHYDRLASE7"/>
</dbReference>
<proteinExistence type="inferred from homology"/>
<dbReference type="Pfam" id="PF00840">
    <property type="entry name" value="Glyco_hydro_7"/>
    <property type="match status" value="1"/>
</dbReference>
<dbReference type="PANTHER" id="PTHR33753:SF2">
    <property type="entry name" value="GLYCOSIDE HYDROLASE FAMILY 7 PROTEIN"/>
    <property type="match status" value="1"/>
</dbReference>
<dbReference type="GO" id="GO:0030245">
    <property type="term" value="P:cellulose catabolic process"/>
    <property type="evidence" value="ECO:0007669"/>
    <property type="project" value="UniProtKB-KW"/>
</dbReference>
<dbReference type="OrthoDB" id="412382at2759"/>
<dbReference type="InterPro" id="IPR013320">
    <property type="entry name" value="ConA-like_dom_sf"/>
</dbReference>
<evidence type="ECO:0000256" key="9">
    <source>
        <dbReference type="RuleBase" id="RU361164"/>
    </source>
</evidence>
<evidence type="ECO:0000256" key="6">
    <source>
        <dbReference type="ARBA" id="ARBA00023277"/>
    </source>
</evidence>
<dbReference type="Proteomes" id="UP000800035">
    <property type="component" value="Unassembled WGS sequence"/>
</dbReference>
<dbReference type="InterPro" id="IPR037019">
    <property type="entry name" value="Glyco_hydro_7_sf"/>
</dbReference>
<feature type="signal peptide" evidence="10">
    <location>
        <begin position="1"/>
        <end position="19"/>
    </location>
</feature>
<accession>A0A6A5THA0</accession>
<evidence type="ECO:0000256" key="3">
    <source>
        <dbReference type="ARBA" id="ARBA00022729"/>
    </source>
</evidence>
<dbReference type="Gene3D" id="2.70.100.10">
    <property type="entry name" value="Glycoside hydrolase, family 7, domain"/>
    <property type="match status" value="1"/>
</dbReference>
<dbReference type="CDD" id="cd07999">
    <property type="entry name" value="GH7_CBH_EG"/>
    <property type="match status" value="1"/>
</dbReference>
<feature type="chain" id="PRO_5025358394" description="Glucanase" evidence="10">
    <location>
        <begin position="20"/>
        <end position="456"/>
    </location>
</feature>
<gene>
    <name evidence="11" type="ORF">CC80DRAFT_529070</name>
</gene>
<evidence type="ECO:0000256" key="4">
    <source>
        <dbReference type="ARBA" id="ARBA00022801"/>
    </source>
</evidence>
<keyword evidence="5 9" id="KW-0136">Cellulose degradation</keyword>
<reference evidence="11" key="1">
    <citation type="journal article" date="2020" name="Stud. Mycol.">
        <title>101 Dothideomycetes genomes: a test case for predicting lifestyles and emergence of pathogens.</title>
        <authorList>
            <person name="Haridas S."/>
            <person name="Albert R."/>
            <person name="Binder M."/>
            <person name="Bloem J."/>
            <person name="Labutti K."/>
            <person name="Salamov A."/>
            <person name="Andreopoulos B."/>
            <person name="Baker S."/>
            <person name="Barry K."/>
            <person name="Bills G."/>
            <person name="Bluhm B."/>
            <person name="Cannon C."/>
            <person name="Castanera R."/>
            <person name="Culley D."/>
            <person name="Daum C."/>
            <person name="Ezra D."/>
            <person name="Gonzalez J."/>
            <person name="Henrissat B."/>
            <person name="Kuo A."/>
            <person name="Liang C."/>
            <person name="Lipzen A."/>
            <person name="Lutzoni F."/>
            <person name="Magnuson J."/>
            <person name="Mondo S."/>
            <person name="Nolan M."/>
            <person name="Ohm R."/>
            <person name="Pangilinan J."/>
            <person name="Park H.-J."/>
            <person name="Ramirez L."/>
            <person name="Alfaro M."/>
            <person name="Sun H."/>
            <person name="Tritt A."/>
            <person name="Yoshinaga Y."/>
            <person name="Zwiers L.-H."/>
            <person name="Turgeon B."/>
            <person name="Goodwin S."/>
            <person name="Spatafora J."/>
            <person name="Crous P."/>
            <person name="Grigoriev I."/>
        </authorList>
    </citation>
    <scope>NUCLEOTIDE SEQUENCE</scope>
    <source>
        <strain evidence="11">CBS 675.92</strain>
    </source>
</reference>